<proteinExistence type="predicted"/>
<evidence type="ECO:0000256" key="1">
    <source>
        <dbReference type="SAM" id="MobiDB-lite"/>
    </source>
</evidence>
<keyword evidence="3" id="KW-1185">Reference proteome</keyword>
<reference evidence="2 3" key="1">
    <citation type="submission" date="2023-09" db="EMBL/GenBank/DDBJ databases">
        <authorList>
            <person name="Wang M."/>
        </authorList>
    </citation>
    <scope>NUCLEOTIDE SEQUENCE [LARGE SCALE GENOMIC DNA]</scope>
    <source>
        <strain evidence="2">GT-2023</strain>
        <tissue evidence="2">Liver</tissue>
    </source>
</reference>
<feature type="compositionally biased region" description="Polar residues" evidence="1">
    <location>
        <begin position="87"/>
        <end position="113"/>
    </location>
</feature>
<dbReference type="EMBL" id="JAYMGO010000003">
    <property type="protein sequence ID" value="KAL1278327.1"/>
    <property type="molecule type" value="Genomic_DNA"/>
</dbReference>
<feature type="region of interest" description="Disordered" evidence="1">
    <location>
        <begin position="61"/>
        <end position="113"/>
    </location>
</feature>
<dbReference type="Proteomes" id="UP001558613">
    <property type="component" value="Unassembled WGS sequence"/>
</dbReference>
<name>A0ABR3NMV8_9TELE</name>
<sequence length="113" mass="12276">MPPAWTPDLSQFCLLVCVRSTEVTSHVKAHRTLHMMRAGRERGQVKEGGCAGAGMYEYTQAESEGEHKGSQQHRAGAQSKHRAGGETATSVTSLHSTQPTTLFSRAQPNIQDV</sequence>
<evidence type="ECO:0000313" key="3">
    <source>
        <dbReference type="Proteomes" id="UP001558613"/>
    </source>
</evidence>
<evidence type="ECO:0000313" key="2">
    <source>
        <dbReference type="EMBL" id="KAL1278327.1"/>
    </source>
</evidence>
<gene>
    <name evidence="2" type="ORF">QQF64_025000</name>
</gene>
<protein>
    <submittedName>
        <fullName evidence="2">Uncharacterized protein</fullName>
    </submittedName>
</protein>
<accession>A0ABR3NMV8</accession>
<comment type="caution">
    <text evidence="2">The sequence shown here is derived from an EMBL/GenBank/DDBJ whole genome shotgun (WGS) entry which is preliminary data.</text>
</comment>
<organism evidence="2 3">
    <name type="scientific">Cirrhinus molitorella</name>
    <name type="common">mud carp</name>
    <dbReference type="NCBI Taxonomy" id="172907"/>
    <lineage>
        <taxon>Eukaryota</taxon>
        <taxon>Metazoa</taxon>
        <taxon>Chordata</taxon>
        <taxon>Craniata</taxon>
        <taxon>Vertebrata</taxon>
        <taxon>Euteleostomi</taxon>
        <taxon>Actinopterygii</taxon>
        <taxon>Neopterygii</taxon>
        <taxon>Teleostei</taxon>
        <taxon>Ostariophysi</taxon>
        <taxon>Cypriniformes</taxon>
        <taxon>Cyprinidae</taxon>
        <taxon>Labeoninae</taxon>
        <taxon>Labeonini</taxon>
        <taxon>Cirrhinus</taxon>
    </lineage>
</organism>